<dbReference type="InterPro" id="IPR015882">
    <property type="entry name" value="HEX_bac_N"/>
</dbReference>
<evidence type="ECO:0000313" key="11">
    <source>
        <dbReference type="EMBL" id="MBO0939460.1"/>
    </source>
</evidence>
<dbReference type="InterPro" id="IPR008965">
    <property type="entry name" value="CBM2/CBM3_carb-bd_dom_sf"/>
</dbReference>
<dbReference type="InterPro" id="IPR025705">
    <property type="entry name" value="Beta_hexosaminidase_sua/sub"/>
</dbReference>
<dbReference type="GO" id="GO:0004563">
    <property type="term" value="F:beta-N-acetylhexosaminidase activity"/>
    <property type="evidence" value="ECO:0007669"/>
    <property type="project" value="UniProtKB-EC"/>
</dbReference>
<feature type="domain" description="Chitobiase/beta-hexosaminidases N-terminal" evidence="10">
    <location>
        <begin position="23"/>
        <end position="183"/>
    </location>
</feature>
<name>A0A939K884_9BACT</name>
<dbReference type="Pfam" id="PF02838">
    <property type="entry name" value="Glyco_hydro_20b"/>
    <property type="match status" value="1"/>
</dbReference>
<keyword evidence="5" id="KW-0326">Glycosidase</keyword>
<gene>
    <name evidence="11" type="ORF">J2I47_23120</name>
</gene>
<keyword evidence="4" id="KW-0378">Hydrolase</keyword>
<dbReference type="RefSeq" id="WP_207366986.1">
    <property type="nucleotide sequence ID" value="NZ_JAFMYV010000014.1"/>
</dbReference>
<dbReference type="Proteomes" id="UP000664034">
    <property type="component" value="Unassembled WGS sequence"/>
</dbReference>
<dbReference type="GO" id="GO:0016020">
    <property type="term" value="C:membrane"/>
    <property type="evidence" value="ECO:0007669"/>
    <property type="project" value="TreeGrafter"/>
</dbReference>
<dbReference type="Pfam" id="PF03174">
    <property type="entry name" value="CHB_HEX_C"/>
    <property type="match status" value="1"/>
</dbReference>
<feature type="chain" id="PRO_5037965162" description="beta-N-acetylhexosaminidase" evidence="9">
    <location>
        <begin position="19"/>
        <end position="833"/>
    </location>
</feature>
<dbReference type="AlphaFoldDB" id="A0A939K884"/>
<dbReference type="EMBL" id="JAFMYV010000014">
    <property type="protein sequence ID" value="MBO0939460.1"/>
    <property type="molecule type" value="Genomic_DNA"/>
</dbReference>
<dbReference type="PANTHER" id="PTHR22600">
    <property type="entry name" value="BETA-HEXOSAMINIDASE"/>
    <property type="match status" value="1"/>
</dbReference>
<proteinExistence type="inferred from homology"/>
<evidence type="ECO:0000313" key="12">
    <source>
        <dbReference type="Proteomes" id="UP000664034"/>
    </source>
</evidence>
<dbReference type="SUPFAM" id="SSF55545">
    <property type="entry name" value="beta-N-acetylhexosaminidase-like domain"/>
    <property type="match status" value="1"/>
</dbReference>
<evidence type="ECO:0000256" key="3">
    <source>
        <dbReference type="ARBA" id="ARBA00012663"/>
    </source>
</evidence>
<reference evidence="11" key="1">
    <citation type="submission" date="2021-03" db="EMBL/GenBank/DDBJ databases">
        <title>Fibrella sp. HMF5335 genome sequencing and assembly.</title>
        <authorList>
            <person name="Kang H."/>
            <person name="Kim H."/>
            <person name="Bae S."/>
            <person name="Joh K."/>
        </authorList>
    </citation>
    <scope>NUCLEOTIDE SEQUENCE</scope>
    <source>
        <strain evidence="11">HMF5335</strain>
    </source>
</reference>
<comment type="similarity">
    <text evidence="2">Belongs to the glycosyl hydrolase 20 family.</text>
</comment>
<dbReference type="Gene3D" id="2.60.40.290">
    <property type="match status" value="1"/>
</dbReference>
<feature type="active site" description="Proton donor" evidence="8">
    <location>
        <position position="508"/>
    </location>
</feature>
<dbReference type="PRINTS" id="PR00738">
    <property type="entry name" value="GLHYDRLASE20"/>
</dbReference>
<dbReference type="InterPro" id="IPR014756">
    <property type="entry name" value="Ig_E-set"/>
</dbReference>
<evidence type="ECO:0000256" key="8">
    <source>
        <dbReference type="PIRSR" id="PIRSR625705-1"/>
    </source>
</evidence>
<dbReference type="SMART" id="SM01081">
    <property type="entry name" value="CHB_HEX"/>
    <property type="match status" value="1"/>
</dbReference>
<evidence type="ECO:0000256" key="5">
    <source>
        <dbReference type="ARBA" id="ARBA00023295"/>
    </source>
</evidence>
<evidence type="ECO:0000256" key="4">
    <source>
        <dbReference type="ARBA" id="ARBA00022801"/>
    </source>
</evidence>
<accession>A0A939K884</accession>
<dbReference type="SUPFAM" id="SSF49384">
    <property type="entry name" value="Carbohydrate-binding domain"/>
    <property type="match status" value="1"/>
</dbReference>
<protein>
    <recommendedName>
        <fullName evidence="3">beta-N-acetylhexosaminidase</fullName>
        <ecNumber evidence="3">3.2.1.52</ecNumber>
    </recommendedName>
    <alternativeName>
        <fullName evidence="6">Beta-N-acetylhexosaminidase</fullName>
    </alternativeName>
    <alternativeName>
        <fullName evidence="7">N-acetyl-beta-glucosaminidase</fullName>
    </alternativeName>
</protein>
<dbReference type="InterPro" id="IPR029018">
    <property type="entry name" value="Hex-like_dom2"/>
</dbReference>
<dbReference type="GO" id="GO:0005975">
    <property type="term" value="P:carbohydrate metabolic process"/>
    <property type="evidence" value="ECO:0007669"/>
    <property type="project" value="InterPro"/>
</dbReference>
<evidence type="ECO:0000259" key="10">
    <source>
        <dbReference type="SMART" id="SM01081"/>
    </source>
</evidence>
<dbReference type="CDD" id="cd02847">
    <property type="entry name" value="E_set_Chitobiase_C"/>
    <property type="match status" value="1"/>
</dbReference>
<dbReference type="Gene3D" id="3.30.379.10">
    <property type="entry name" value="Chitobiase/beta-hexosaminidase domain 2-like"/>
    <property type="match status" value="1"/>
</dbReference>
<evidence type="ECO:0000256" key="9">
    <source>
        <dbReference type="SAM" id="SignalP"/>
    </source>
</evidence>
<dbReference type="InterPro" id="IPR013783">
    <property type="entry name" value="Ig-like_fold"/>
</dbReference>
<keyword evidence="12" id="KW-1185">Reference proteome</keyword>
<dbReference type="EC" id="3.2.1.52" evidence="3"/>
<dbReference type="InterPro" id="IPR004867">
    <property type="entry name" value="CHB_C_dom"/>
</dbReference>
<evidence type="ECO:0000256" key="2">
    <source>
        <dbReference type="ARBA" id="ARBA00006285"/>
    </source>
</evidence>
<evidence type="ECO:0000256" key="7">
    <source>
        <dbReference type="ARBA" id="ARBA00033000"/>
    </source>
</evidence>
<evidence type="ECO:0000256" key="1">
    <source>
        <dbReference type="ARBA" id="ARBA00001231"/>
    </source>
</evidence>
<feature type="signal peptide" evidence="9">
    <location>
        <begin position="1"/>
        <end position="18"/>
    </location>
</feature>
<dbReference type="Gene3D" id="3.20.20.80">
    <property type="entry name" value="Glycosidases"/>
    <property type="match status" value="1"/>
</dbReference>
<dbReference type="GO" id="GO:0030247">
    <property type="term" value="F:polysaccharide binding"/>
    <property type="evidence" value="ECO:0007669"/>
    <property type="project" value="InterPro"/>
</dbReference>
<dbReference type="GO" id="GO:0030203">
    <property type="term" value="P:glycosaminoglycan metabolic process"/>
    <property type="evidence" value="ECO:0007669"/>
    <property type="project" value="TreeGrafter"/>
</dbReference>
<dbReference type="PANTHER" id="PTHR22600:SF57">
    <property type="entry name" value="BETA-N-ACETYLHEXOSAMINIDASE"/>
    <property type="match status" value="1"/>
</dbReference>
<dbReference type="Pfam" id="PF00728">
    <property type="entry name" value="Glyco_hydro_20"/>
    <property type="match status" value="1"/>
</dbReference>
<dbReference type="InterPro" id="IPR015883">
    <property type="entry name" value="Glyco_hydro_20_cat"/>
</dbReference>
<dbReference type="InterPro" id="IPR004866">
    <property type="entry name" value="CHB/HEX_N_dom"/>
</dbReference>
<keyword evidence="9" id="KW-0732">Signal</keyword>
<dbReference type="InterPro" id="IPR012291">
    <property type="entry name" value="CBM2_carb-bd_dom_sf"/>
</dbReference>
<evidence type="ECO:0000256" key="6">
    <source>
        <dbReference type="ARBA" id="ARBA00030512"/>
    </source>
</evidence>
<dbReference type="InterPro" id="IPR017853">
    <property type="entry name" value="GH"/>
</dbReference>
<organism evidence="11 12">
    <name type="scientific">Fibrella rubiginis</name>
    <dbReference type="NCBI Taxonomy" id="2817060"/>
    <lineage>
        <taxon>Bacteria</taxon>
        <taxon>Pseudomonadati</taxon>
        <taxon>Bacteroidota</taxon>
        <taxon>Cytophagia</taxon>
        <taxon>Cytophagales</taxon>
        <taxon>Spirosomataceae</taxon>
        <taxon>Fibrella</taxon>
    </lineage>
</organism>
<dbReference type="SUPFAM" id="SSF81296">
    <property type="entry name" value="E set domains"/>
    <property type="match status" value="1"/>
</dbReference>
<comment type="caution">
    <text evidence="11">The sequence shown here is derived from an EMBL/GenBank/DDBJ whole genome shotgun (WGS) entry which is preliminary data.</text>
</comment>
<dbReference type="Gene3D" id="2.60.40.10">
    <property type="entry name" value="Immunoglobulins"/>
    <property type="match status" value="1"/>
</dbReference>
<sequence>MRPVVLLLLCLFSLTSHAQNGSKPLTLTWELVDNNHQNQGRSRSVLTLTNTGTSDLPASGWKLFFNGGSYESADPAKAGVNHYNGDLWYLSPGTGFAAVPAGQSAPLTVLSRRLRNRTDFPRGFYIVFDKDPARAFPVAVTTRSGTLFDKSDRALAERFFVENERIKPVAANALPAVFPTPATYRATGNSFVLDASVVIVSPGEFANEAGLLSAGLMPVVGKKLTVAAQHSGKAITLKKNPALAAEGYELVVNQNGIQVSAATGAGVFYGIQSLQTMIPGAALAGKAGSVTLPGVVVTDAPRFGYRAFMMDMARNFQPKSEVLKVLDVMALYKLNTFHFHFSEDEGWRLDIPSLPELTEVGAKRAHAVDESKNLVPAYGSGPSTDNPAGTGFYTKADFIEILKYAHDRHIEVIPEIESPGHARAAIKAMDARYARLLKAGNKADAERYLLHDLADKSVYRSVQGFNDNVMDVSMPSVYAFMERVVDDIRAMYKEAGVPLKTIHFGGDEVPGGVWQKSPSVQQLMAKDPAVKTIDDLWPYYFGKVNQLLKTRGLFLSAWEEVGQRKVKRDGRSVWVPNEQLVAEGFRLNVWNNTAGAEDLAYRLANAGYKVIFSGVTHLYLDLAYTPEYQEPGQYWGGYIDTEKPFSLIPYDFLRNMKDNNGQPISPSIAKSKVSLTSKSRANIVGIEGHLWSETNLTPTDFEYKMLPKLLAVAERAWAKSPAWATETDAAKSNQLYNVALSEFMSTVGRELPRLDVLSGGFAYRVSPPGAKVISGKVAANVPLPGLTIHYTTDGSEPTINSPVYTAPVPAAGTVKLKTFNATGRSSHTITMVN</sequence>
<comment type="catalytic activity">
    <reaction evidence="1">
        <text>Hydrolysis of terminal non-reducing N-acetyl-D-hexosamine residues in N-acetyl-beta-D-hexosaminides.</text>
        <dbReference type="EC" id="3.2.1.52"/>
    </reaction>
</comment>
<dbReference type="SUPFAM" id="SSF51445">
    <property type="entry name" value="(Trans)glycosidases"/>
    <property type="match status" value="1"/>
</dbReference>